<dbReference type="EMBL" id="REGN01006843">
    <property type="protein sequence ID" value="RNA08138.1"/>
    <property type="molecule type" value="Genomic_DNA"/>
</dbReference>
<feature type="transmembrane region" description="Helical" evidence="2">
    <location>
        <begin position="6"/>
        <end position="25"/>
    </location>
</feature>
<accession>A0A3M7QAY7</accession>
<keyword evidence="2" id="KW-0812">Transmembrane</keyword>
<evidence type="ECO:0000313" key="3">
    <source>
        <dbReference type="EMBL" id="RNA08138.1"/>
    </source>
</evidence>
<comment type="caution">
    <text evidence="3">The sequence shown here is derived from an EMBL/GenBank/DDBJ whole genome shotgun (WGS) entry which is preliminary data.</text>
</comment>
<protein>
    <submittedName>
        <fullName evidence="3">Uncharacterized protein</fullName>
    </submittedName>
</protein>
<dbReference type="AlphaFoldDB" id="A0A3M7QAY7"/>
<sequence>MDVGAKSAGGLGFLVMSAVAISYLAHVLEKREKMDGEAEPVRSRPKPTPDDKKFSKLAFGGGKVTPECIGEIKTSDFGTFDRESTRACERGSFADFKHEDARGRIVDEFRWRAKWLSELDEDTTSSSGFFRSGKLRDKAEPKIGTDCEPTLTRLDNKPASTRADVEQNELEVNEAKLEDEKVMTLFKLLTSGEKPDKCSKDGSDIKLYRLPLPRMQKMKTNVADEL</sequence>
<dbReference type="Proteomes" id="UP000276133">
    <property type="component" value="Unassembled WGS sequence"/>
</dbReference>
<evidence type="ECO:0000256" key="2">
    <source>
        <dbReference type="SAM" id="Phobius"/>
    </source>
</evidence>
<feature type="region of interest" description="Disordered" evidence="1">
    <location>
        <begin position="33"/>
        <end position="58"/>
    </location>
</feature>
<gene>
    <name evidence="3" type="ORF">BpHYR1_035736</name>
</gene>
<reference evidence="3 4" key="1">
    <citation type="journal article" date="2018" name="Sci. Rep.">
        <title>Genomic signatures of local adaptation to the degree of environmental predictability in rotifers.</title>
        <authorList>
            <person name="Franch-Gras L."/>
            <person name="Hahn C."/>
            <person name="Garcia-Roger E.M."/>
            <person name="Carmona M.J."/>
            <person name="Serra M."/>
            <person name="Gomez A."/>
        </authorList>
    </citation>
    <scope>NUCLEOTIDE SEQUENCE [LARGE SCALE GENOMIC DNA]</scope>
    <source>
        <strain evidence="3">HYR1</strain>
    </source>
</reference>
<keyword evidence="4" id="KW-1185">Reference proteome</keyword>
<evidence type="ECO:0000313" key="4">
    <source>
        <dbReference type="Proteomes" id="UP000276133"/>
    </source>
</evidence>
<keyword evidence="2" id="KW-0472">Membrane</keyword>
<proteinExistence type="predicted"/>
<feature type="compositionally biased region" description="Basic and acidic residues" evidence="1">
    <location>
        <begin position="33"/>
        <end position="54"/>
    </location>
</feature>
<keyword evidence="2" id="KW-1133">Transmembrane helix</keyword>
<organism evidence="3 4">
    <name type="scientific">Brachionus plicatilis</name>
    <name type="common">Marine rotifer</name>
    <name type="synonym">Brachionus muelleri</name>
    <dbReference type="NCBI Taxonomy" id="10195"/>
    <lineage>
        <taxon>Eukaryota</taxon>
        <taxon>Metazoa</taxon>
        <taxon>Spiralia</taxon>
        <taxon>Gnathifera</taxon>
        <taxon>Rotifera</taxon>
        <taxon>Eurotatoria</taxon>
        <taxon>Monogononta</taxon>
        <taxon>Pseudotrocha</taxon>
        <taxon>Ploima</taxon>
        <taxon>Brachionidae</taxon>
        <taxon>Brachionus</taxon>
    </lineage>
</organism>
<evidence type="ECO:0000256" key="1">
    <source>
        <dbReference type="SAM" id="MobiDB-lite"/>
    </source>
</evidence>
<name>A0A3M7QAY7_BRAPC</name>